<feature type="compositionally biased region" description="Polar residues" evidence="6">
    <location>
        <begin position="169"/>
        <end position="181"/>
    </location>
</feature>
<feature type="compositionally biased region" description="Basic and acidic residues" evidence="6">
    <location>
        <begin position="55"/>
        <end position="64"/>
    </location>
</feature>
<feature type="compositionally biased region" description="Basic and acidic residues" evidence="6">
    <location>
        <begin position="1068"/>
        <end position="1092"/>
    </location>
</feature>
<keyword evidence="3 7" id="KW-0812">Transmembrane</keyword>
<dbReference type="GO" id="GO:0005739">
    <property type="term" value="C:mitochondrion"/>
    <property type="evidence" value="ECO:0007669"/>
    <property type="project" value="TreeGrafter"/>
</dbReference>
<feature type="compositionally biased region" description="Polar residues" evidence="6">
    <location>
        <begin position="301"/>
        <end position="314"/>
    </location>
</feature>
<evidence type="ECO:0000313" key="9">
    <source>
        <dbReference type="Proteomes" id="UP000077521"/>
    </source>
</evidence>
<comment type="caution">
    <text evidence="8">The sequence shown here is derived from an EMBL/GenBank/DDBJ whole genome shotgun (WGS) entry which is preliminary data.</text>
</comment>
<feature type="compositionally biased region" description="Low complexity" evidence="6">
    <location>
        <begin position="256"/>
        <end position="269"/>
    </location>
</feature>
<feature type="transmembrane region" description="Helical" evidence="7">
    <location>
        <begin position="1143"/>
        <end position="1161"/>
    </location>
</feature>
<feature type="compositionally biased region" description="Basic and acidic residues" evidence="6">
    <location>
        <begin position="133"/>
        <end position="142"/>
    </location>
</feature>
<feature type="compositionally biased region" description="Polar residues" evidence="6">
    <location>
        <begin position="236"/>
        <end position="255"/>
    </location>
</feature>
<evidence type="ECO:0000256" key="5">
    <source>
        <dbReference type="ARBA" id="ARBA00023136"/>
    </source>
</evidence>
<dbReference type="GO" id="GO:0032541">
    <property type="term" value="C:cortical endoplasmic reticulum"/>
    <property type="evidence" value="ECO:0007669"/>
    <property type="project" value="TreeGrafter"/>
</dbReference>
<dbReference type="GO" id="GO:0140268">
    <property type="term" value="C:endoplasmic reticulum-plasma membrane contact site"/>
    <property type="evidence" value="ECO:0007669"/>
    <property type="project" value="TreeGrafter"/>
</dbReference>
<accession>A0A177T6N1</accession>
<dbReference type="Proteomes" id="UP000077521">
    <property type="component" value="Unassembled WGS sequence"/>
</dbReference>
<keyword evidence="9" id="KW-1185">Reference proteome</keyword>
<feature type="region of interest" description="Disordered" evidence="6">
    <location>
        <begin position="479"/>
        <end position="531"/>
    </location>
</feature>
<dbReference type="InterPro" id="IPR011993">
    <property type="entry name" value="PH-like_dom_sf"/>
</dbReference>
<dbReference type="Pfam" id="PF02893">
    <property type="entry name" value="GRAM"/>
    <property type="match status" value="1"/>
</dbReference>
<dbReference type="PROSITE" id="PS51778">
    <property type="entry name" value="VAST"/>
    <property type="match status" value="1"/>
</dbReference>
<feature type="region of interest" description="Disordered" evidence="6">
    <location>
        <begin position="1"/>
        <end position="149"/>
    </location>
</feature>
<feature type="region of interest" description="Disordered" evidence="6">
    <location>
        <begin position="1054"/>
        <end position="1102"/>
    </location>
</feature>
<reference evidence="8" key="1">
    <citation type="submission" date="2016-04" db="EMBL/GenBank/DDBJ databases">
        <authorList>
            <person name="Nguyen H.D."/>
            <person name="Samba Siva P."/>
            <person name="Cullis J."/>
            <person name="Levesque C.A."/>
            <person name="Hambleton S."/>
        </authorList>
    </citation>
    <scope>NUCLEOTIDE SEQUENCE</scope>
    <source>
        <strain evidence="8">DAOMC 236416</strain>
    </source>
</reference>
<name>A0A177T6N1_9BASI</name>
<keyword evidence="5 7" id="KW-0472">Membrane</keyword>
<gene>
    <name evidence="8" type="ORF">A4X13_0g7510</name>
</gene>
<comment type="similarity">
    <text evidence="2">Belongs to the YSP2 family.</text>
</comment>
<dbReference type="Pfam" id="PF16016">
    <property type="entry name" value="VASt"/>
    <property type="match status" value="1"/>
</dbReference>
<feature type="region of interest" description="Disordered" evidence="6">
    <location>
        <begin position="167"/>
        <end position="280"/>
    </location>
</feature>
<feature type="region of interest" description="Disordered" evidence="6">
    <location>
        <begin position="771"/>
        <end position="868"/>
    </location>
</feature>
<dbReference type="InterPro" id="IPR031968">
    <property type="entry name" value="VASt"/>
</dbReference>
<dbReference type="GO" id="GO:0005886">
    <property type="term" value="C:plasma membrane"/>
    <property type="evidence" value="ECO:0007669"/>
    <property type="project" value="TreeGrafter"/>
</dbReference>
<evidence type="ECO:0000256" key="4">
    <source>
        <dbReference type="ARBA" id="ARBA00022989"/>
    </source>
</evidence>
<dbReference type="InterPro" id="IPR004182">
    <property type="entry name" value="GRAM"/>
</dbReference>
<evidence type="ECO:0000256" key="3">
    <source>
        <dbReference type="ARBA" id="ARBA00022692"/>
    </source>
</evidence>
<dbReference type="PANTHER" id="PTHR23319">
    <property type="entry name" value="GRAM DOMAIN CONTAINING 1B, ISOFORM E"/>
    <property type="match status" value="1"/>
</dbReference>
<evidence type="ECO:0000256" key="7">
    <source>
        <dbReference type="SAM" id="Phobius"/>
    </source>
</evidence>
<dbReference type="PANTHER" id="PTHR23319:SF4">
    <property type="entry name" value="GRAM DOMAIN CONTAINING 1B, ISOFORM E"/>
    <property type="match status" value="1"/>
</dbReference>
<feature type="compositionally biased region" description="Polar residues" evidence="6">
    <location>
        <begin position="90"/>
        <end position="112"/>
    </location>
</feature>
<dbReference type="Gene3D" id="2.30.29.30">
    <property type="entry name" value="Pleckstrin-homology domain (PH domain)/Phosphotyrosine-binding domain (PTB)"/>
    <property type="match status" value="1"/>
</dbReference>
<feature type="compositionally biased region" description="Low complexity" evidence="6">
    <location>
        <begin position="25"/>
        <end position="35"/>
    </location>
</feature>
<dbReference type="GO" id="GO:0120015">
    <property type="term" value="F:sterol transfer activity"/>
    <property type="evidence" value="ECO:0007669"/>
    <property type="project" value="TreeGrafter"/>
</dbReference>
<dbReference type="GO" id="GO:0032934">
    <property type="term" value="F:sterol binding"/>
    <property type="evidence" value="ECO:0007669"/>
    <property type="project" value="TreeGrafter"/>
</dbReference>
<dbReference type="GO" id="GO:0005789">
    <property type="term" value="C:endoplasmic reticulum membrane"/>
    <property type="evidence" value="ECO:0007669"/>
    <property type="project" value="TreeGrafter"/>
</dbReference>
<feature type="compositionally biased region" description="Polar residues" evidence="6">
    <location>
        <begin position="503"/>
        <end position="531"/>
    </location>
</feature>
<comment type="subcellular location">
    <subcellularLocation>
        <location evidence="1">Membrane</location>
        <topology evidence="1">Single-pass membrane protein</topology>
    </subcellularLocation>
</comment>
<feature type="compositionally biased region" description="Low complexity" evidence="6">
    <location>
        <begin position="116"/>
        <end position="127"/>
    </location>
</feature>
<sequence length="1309" mass="135030">MPILANIVKARRNSRQPSESAGDGSVSSHTTTSSTPAPNRHELMRRAMQTSTFDQDEHLSDADHMSSTPAKSNNNVLPPGSLLSPGSAMSGATQKAQQTAMRSPSRSAQGTPNPDAAQSAAGQGPPGVLQHGLDGEHHDRPGDGSLTFDILNLGSAGDASVIHAEPHLQSASSQNTRSPSAVKQRPGTAPDHSASVATLSPGAPVVMSPGSFYDGGGASTSKSAPGGLLAPPGNPKDTNSPNKLMKSNNSSVTSLGSPSKAPAGSPSKARQLLSKKSSNGSHGIAGALAASAMTGMGVGMTSPQNTLLAPTTTPKRPGFARTASGSNLSGHAHTRDQSSATFIDHGTGSDNEDAVFAHEHHRSHSARRPVKRQDYGGHGADYDQDDMSSDDEAHARYRRGSRSAGGLTAGEHTHSSSASNDGSYLSELSSSSVGAGLDAAAGFDASAAAQALLAPLSALASMTVGNNVPDYSNSSGLAPLGGNGTASGQPSLLNSNNRRVSSEVTATQGSSNGDTIRKQGQPTDNNTGNSFVSGLAAAFEAAIGNNMAGTDPNRTPGTPLPQPILTPNGIGALGGLSPSGMGERLTLEDPTSGRRQDEEAGAHGRSVGAATATTNDNQGQTTTTTTTATNDQYSNMGLPPLVTGFAVASTKRNNAFHQLFSNVPEDDFLIEDYSCALAREILVQGRVYVSENHLAFNANIFGWVTNVVIPFTDIVSIEKRMTAFVIPNAIQISTLHAKHTFTSFLSRDTAYDLIANIWRISHPNFTSNFDAMPDFSDEESVHESEKGAAAGDESQDQRKGSAKKRLKEKLQKGGKGSTRPQAGGDNTAEKDGEAATSTGEGAGSASGAAAAGSGSGSKSTKKAAHRPTTCACEKNKEHYATVVLDNKYPAVPEKMYNLLFTSGFMKDFWQTNQKLMDLQMSDWSPDPSSNHMLTRSMSYIKPLTGSFGPKQAKCLIKDENLHVDFDDYVSTLTSTRTPDVPNGGIFVVKTRTCFSWAGGNTTKIFVSCTVEWSGRSMIKGIIDKASIDGQRSYYKDLDAAIHAYLKEHASEFKEEGDELIEDGESVDEGSKVENASGEKGDSKADSGAEAKAGDAGGAGARGAGTGDAAAGGMFSPYLDMVTGAVSDGLGMAMDAISGASPSMLVLGAVVVVLLLSNMWALTIRESPAGYRNDGVSYPRGGGGGVRAGGYGHVPAGGGGVAAGSGGDGSSDALAAALREVLREHFGNAPATPGAGVGAGREAVMADQRQVEVQEQASKVGGKGKGKKGQVSVGDQVDEIQKLMALINDAESKIAKLKDDLPLAAAAGRS</sequence>
<evidence type="ECO:0000256" key="2">
    <source>
        <dbReference type="ARBA" id="ARBA00006582"/>
    </source>
</evidence>
<evidence type="ECO:0000313" key="8">
    <source>
        <dbReference type="EMBL" id="KAE8241224.1"/>
    </source>
</evidence>
<evidence type="ECO:0000256" key="1">
    <source>
        <dbReference type="ARBA" id="ARBA00004167"/>
    </source>
</evidence>
<feature type="region of interest" description="Disordered" evidence="6">
    <location>
        <begin position="301"/>
        <end position="429"/>
    </location>
</feature>
<feature type="compositionally biased region" description="Low complexity" evidence="6">
    <location>
        <begin position="834"/>
        <end position="858"/>
    </location>
</feature>
<dbReference type="InterPro" id="IPR051482">
    <property type="entry name" value="Cholesterol_transport"/>
</dbReference>
<proteinExistence type="inferred from homology"/>
<feature type="compositionally biased region" description="Basic residues" evidence="6">
    <location>
        <begin position="359"/>
        <end position="370"/>
    </location>
</feature>
<protein>
    <submittedName>
        <fullName evidence="8">Uncharacterized protein</fullName>
    </submittedName>
</protein>
<dbReference type="EMBL" id="LWDF02000950">
    <property type="protein sequence ID" value="KAE8241224.1"/>
    <property type="molecule type" value="Genomic_DNA"/>
</dbReference>
<feature type="compositionally biased region" description="Acidic residues" evidence="6">
    <location>
        <begin position="1054"/>
        <end position="1067"/>
    </location>
</feature>
<dbReference type="GO" id="GO:0032366">
    <property type="term" value="P:intracellular sterol transport"/>
    <property type="evidence" value="ECO:0007669"/>
    <property type="project" value="TreeGrafter"/>
</dbReference>
<keyword evidence="4 7" id="KW-1133">Transmembrane helix</keyword>
<feature type="compositionally biased region" description="Polar residues" evidence="6">
    <location>
        <begin position="65"/>
        <end position="76"/>
    </location>
</feature>
<dbReference type="CDD" id="cd13220">
    <property type="entry name" value="PH-GRAM_GRAMDC"/>
    <property type="match status" value="1"/>
</dbReference>
<evidence type="ECO:0000256" key="6">
    <source>
        <dbReference type="SAM" id="MobiDB-lite"/>
    </source>
</evidence>
<reference evidence="8" key="2">
    <citation type="journal article" date="2019" name="IMA Fungus">
        <title>Genome sequencing and comparison of five Tilletia species to identify candidate genes for the detection of regulated species infecting wheat.</title>
        <authorList>
            <person name="Nguyen H.D.T."/>
            <person name="Sultana T."/>
            <person name="Kesanakurti P."/>
            <person name="Hambleton S."/>
        </authorList>
    </citation>
    <scope>NUCLEOTIDE SEQUENCE</scope>
    <source>
        <strain evidence="8">DAOMC 236416</strain>
    </source>
</reference>
<feature type="compositionally biased region" description="Basic and acidic residues" evidence="6">
    <location>
        <begin position="585"/>
        <end position="602"/>
    </location>
</feature>
<organism evidence="8 9">
    <name type="scientific">Tilletia indica</name>
    <dbReference type="NCBI Taxonomy" id="43049"/>
    <lineage>
        <taxon>Eukaryota</taxon>
        <taxon>Fungi</taxon>
        <taxon>Dikarya</taxon>
        <taxon>Basidiomycota</taxon>
        <taxon>Ustilaginomycotina</taxon>
        <taxon>Exobasidiomycetes</taxon>
        <taxon>Tilletiales</taxon>
        <taxon>Tilletiaceae</taxon>
        <taxon>Tilletia</taxon>
    </lineage>
</organism>
<feature type="compositionally biased region" description="Low complexity" evidence="6">
    <location>
        <begin position="608"/>
        <end position="632"/>
    </location>
</feature>
<feature type="compositionally biased region" description="Low complexity" evidence="6">
    <location>
        <begin position="419"/>
        <end position="429"/>
    </location>
</feature>
<dbReference type="SMART" id="SM00568">
    <property type="entry name" value="GRAM"/>
    <property type="match status" value="1"/>
</dbReference>
<feature type="region of interest" description="Disordered" evidence="6">
    <location>
        <begin position="546"/>
        <end position="632"/>
    </location>
</feature>